<sequence>NESNIISSDEADILSSGNRKQWQYAHIKELDNSNTVKYLPLTNCDRLLEKMHTAIYLSLDELWDIPVQVCAELLILKAKLVSQNYSDAESVSSTIEEDCDSFSAELWEGYQVEAHSETLSEDVLIAKICDIYCVRIQSKTKLTKNIFLKVKILLVISCFYTNTSQNDLKTTTSQKITIFNSSFGFSRSVAELVIAEIIILFRYLGDRNIEIYQEFKIKHQWNAMKFVEKLL</sequence>
<keyword evidence="2" id="KW-1185">Reference proteome</keyword>
<comment type="caution">
    <text evidence="1">The sequence shown here is derived from an EMBL/GenBank/DDBJ whole genome shotgun (WGS) entry which is preliminary data.</text>
</comment>
<dbReference type="EMBL" id="CAJVPM010024163">
    <property type="protein sequence ID" value="CAG8652498.1"/>
    <property type="molecule type" value="Genomic_DNA"/>
</dbReference>
<reference evidence="1" key="1">
    <citation type="submission" date="2021-06" db="EMBL/GenBank/DDBJ databases">
        <authorList>
            <person name="Kallberg Y."/>
            <person name="Tangrot J."/>
            <person name="Rosling A."/>
        </authorList>
    </citation>
    <scope>NUCLEOTIDE SEQUENCE</scope>
    <source>
        <strain evidence="1">AU212A</strain>
    </source>
</reference>
<accession>A0ACA9NHS5</accession>
<feature type="non-terminal residue" evidence="1">
    <location>
        <position position="1"/>
    </location>
</feature>
<dbReference type="Proteomes" id="UP000789860">
    <property type="component" value="Unassembled WGS sequence"/>
</dbReference>
<gene>
    <name evidence="1" type="ORF">SCALOS_LOCUS8713</name>
</gene>
<feature type="non-terminal residue" evidence="1">
    <location>
        <position position="231"/>
    </location>
</feature>
<organism evidence="1 2">
    <name type="scientific">Scutellospora calospora</name>
    <dbReference type="NCBI Taxonomy" id="85575"/>
    <lineage>
        <taxon>Eukaryota</taxon>
        <taxon>Fungi</taxon>
        <taxon>Fungi incertae sedis</taxon>
        <taxon>Mucoromycota</taxon>
        <taxon>Glomeromycotina</taxon>
        <taxon>Glomeromycetes</taxon>
        <taxon>Diversisporales</taxon>
        <taxon>Gigasporaceae</taxon>
        <taxon>Scutellospora</taxon>
    </lineage>
</organism>
<name>A0ACA9NHS5_9GLOM</name>
<evidence type="ECO:0000313" key="1">
    <source>
        <dbReference type="EMBL" id="CAG8652498.1"/>
    </source>
</evidence>
<protein>
    <submittedName>
        <fullName evidence="1">5843_t:CDS:1</fullName>
    </submittedName>
</protein>
<evidence type="ECO:0000313" key="2">
    <source>
        <dbReference type="Proteomes" id="UP000789860"/>
    </source>
</evidence>
<proteinExistence type="predicted"/>